<dbReference type="InterPro" id="IPR007484">
    <property type="entry name" value="Peptidase_M28"/>
</dbReference>
<dbReference type="Gene3D" id="3.50.30.30">
    <property type="match status" value="1"/>
</dbReference>
<dbReference type="EMBL" id="LELK01000004">
    <property type="protein sequence ID" value="KMM36834.1"/>
    <property type="molecule type" value="Genomic_DNA"/>
</dbReference>
<evidence type="ECO:0000313" key="5">
    <source>
        <dbReference type="Proteomes" id="UP000035996"/>
    </source>
</evidence>
<dbReference type="GO" id="GO:0008235">
    <property type="term" value="F:metalloexopeptidase activity"/>
    <property type="evidence" value="ECO:0007669"/>
    <property type="project" value="InterPro"/>
</dbReference>
<dbReference type="Proteomes" id="UP000035996">
    <property type="component" value="Unassembled WGS sequence"/>
</dbReference>
<accession>A0A0J6CXQ4</accession>
<dbReference type="GO" id="GO:0006508">
    <property type="term" value="P:proteolysis"/>
    <property type="evidence" value="ECO:0007669"/>
    <property type="project" value="InterPro"/>
</dbReference>
<feature type="chain" id="PRO_5005269316" evidence="1">
    <location>
        <begin position="26"/>
        <end position="457"/>
    </location>
</feature>
<reference evidence="4" key="1">
    <citation type="submission" date="2015-06" db="EMBL/GenBank/DDBJ databases">
        <authorList>
            <person name="Liu B."/>
            <person name="Wang J."/>
            <person name="Zhu Y."/>
            <person name="Liu G."/>
            <person name="Chen Q."/>
            <person name="Zheng C."/>
            <person name="Che J."/>
            <person name="Ge C."/>
            <person name="Shi H."/>
            <person name="Pan Z."/>
            <person name="Liu X."/>
        </authorList>
    </citation>
    <scope>NUCLEOTIDE SEQUENCE [LARGE SCALE GENOMIC DNA]</scope>
    <source>
        <strain evidence="4">DSM 16346</strain>
    </source>
</reference>
<feature type="domain" description="PA" evidence="2">
    <location>
        <begin position="127"/>
        <end position="210"/>
    </location>
</feature>
<keyword evidence="4" id="KW-0645">Protease</keyword>
<feature type="domain" description="Peptidase M28" evidence="3">
    <location>
        <begin position="237"/>
        <end position="426"/>
    </location>
</feature>
<keyword evidence="4" id="KW-0378">Hydrolase</keyword>
<name>A0A0J6CXQ4_9BACL</name>
<dbReference type="OrthoDB" id="9762302at2"/>
<evidence type="ECO:0000259" key="2">
    <source>
        <dbReference type="Pfam" id="PF02225"/>
    </source>
</evidence>
<dbReference type="InterPro" id="IPR003137">
    <property type="entry name" value="PA_domain"/>
</dbReference>
<keyword evidence="5" id="KW-1185">Reference proteome</keyword>
<dbReference type="Gene3D" id="3.40.630.10">
    <property type="entry name" value="Zn peptidases"/>
    <property type="match status" value="1"/>
</dbReference>
<dbReference type="PANTHER" id="PTHR12147:SF26">
    <property type="entry name" value="PEPTIDASE M28 DOMAIN-CONTAINING PROTEIN"/>
    <property type="match status" value="1"/>
</dbReference>
<dbReference type="STRING" id="157733.AB986_12990"/>
<feature type="signal peptide" evidence="1">
    <location>
        <begin position="1"/>
        <end position="25"/>
    </location>
</feature>
<dbReference type="GO" id="GO:0004177">
    <property type="term" value="F:aminopeptidase activity"/>
    <property type="evidence" value="ECO:0007669"/>
    <property type="project" value="UniProtKB-KW"/>
</dbReference>
<organism evidence="4 5">
    <name type="scientific">Guptibacillus hwajinpoensis</name>
    <dbReference type="NCBI Taxonomy" id="208199"/>
    <lineage>
        <taxon>Bacteria</taxon>
        <taxon>Bacillati</taxon>
        <taxon>Bacillota</taxon>
        <taxon>Bacilli</taxon>
        <taxon>Bacillales</taxon>
        <taxon>Guptibacillaceae</taxon>
        <taxon>Guptibacillus</taxon>
    </lineage>
</organism>
<dbReference type="RefSeq" id="WP_048311545.1">
    <property type="nucleotide sequence ID" value="NZ_CP119526.1"/>
</dbReference>
<dbReference type="PATRIC" id="fig|157733.3.peg.638"/>
<protein>
    <submittedName>
        <fullName evidence="4">Aminopeptidase</fullName>
    </submittedName>
</protein>
<comment type="caution">
    <text evidence="4">The sequence shown here is derived from an EMBL/GenBank/DDBJ whole genome shotgun (WGS) entry which is preliminary data.</text>
</comment>
<evidence type="ECO:0000256" key="1">
    <source>
        <dbReference type="SAM" id="SignalP"/>
    </source>
</evidence>
<dbReference type="SUPFAM" id="SSF52025">
    <property type="entry name" value="PA domain"/>
    <property type="match status" value="1"/>
</dbReference>
<dbReference type="Pfam" id="PF04389">
    <property type="entry name" value="Peptidase_M28"/>
    <property type="match status" value="1"/>
</dbReference>
<keyword evidence="1" id="KW-0732">Signal</keyword>
<gene>
    <name evidence="4" type="ORF">AB986_12990</name>
</gene>
<evidence type="ECO:0000259" key="3">
    <source>
        <dbReference type="Pfam" id="PF04389"/>
    </source>
</evidence>
<dbReference type="InterPro" id="IPR046450">
    <property type="entry name" value="PA_dom_sf"/>
</dbReference>
<dbReference type="AlphaFoldDB" id="A0A0J6CXQ4"/>
<proteinExistence type="predicted"/>
<dbReference type="PANTHER" id="PTHR12147">
    <property type="entry name" value="METALLOPEPTIDASE M28 FAMILY MEMBER"/>
    <property type="match status" value="1"/>
</dbReference>
<evidence type="ECO:0000313" key="4">
    <source>
        <dbReference type="EMBL" id="KMM36834.1"/>
    </source>
</evidence>
<dbReference type="InterPro" id="IPR045175">
    <property type="entry name" value="M28_fam"/>
</dbReference>
<sequence>MYKKTLTVALATGLVLSPMSFSVDAAKPAPNEQSDHAFDNKVIKKINADSMYNNIALLSKQPRAAGTEGEYKAVQYIKSEFESYGYETELQPFTIQEWDGGTSAISFNDEEPSFDVNSFEGSINGSVTGPLVYVGLASASEVGDEVEGKIALIERGSYSFYEKIQNVYDKGAIGVIMFNGEGRSGNSFGYAYEGQDIPAVAITREAGLSLVEQLQNEDVQASVSVTNAGVIDKTSYNVIAKKEPHPKKDNGQIVTVGAHHDSVPNGPGANDDASGVAATLELARIMAKTPTDTELRFVTFGAEEKGLVGSYHYADTLTDEEIDNMVAHFQMDMVGSRDAGELIMFTPDGNKNLVTDLGASAGARISGAVDYGQLGRSDHVPFFLKGIPSALFIHAPLEPWYHSPDDTIDKISKEKLQNVAEIVGAAVYQIARPDTPALENARVAPSPADYDFDDRPL</sequence>
<dbReference type="Pfam" id="PF02225">
    <property type="entry name" value="PA"/>
    <property type="match status" value="1"/>
</dbReference>
<dbReference type="SUPFAM" id="SSF53187">
    <property type="entry name" value="Zn-dependent exopeptidases"/>
    <property type="match status" value="1"/>
</dbReference>
<keyword evidence="4" id="KW-0031">Aminopeptidase</keyword>